<dbReference type="GO" id="GO:0003723">
    <property type="term" value="F:RNA binding"/>
    <property type="evidence" value="ECO:0007669"/>
    <property type="project" value="InterPro"/>
</dbReference>
<organism evidence="4 5">
    <name type="scientific">Ignelater luminosus</name>
    <name type="common">Cucubano</name>
    <name type="synonym">Pyrophorus luminosus</name>
    <dbReference type="NCBI Taxonomy" id="2038154"/>
    <lineage>
        <taxon>Eukaryota</taxon>
        <taxon>Metazoa</taxon>
        <taxon>Ecdysozoa</taxon>
        <taxon>Arthropoda</taxon>
        <taxon>Hexapoda</taxon>
        <taxon>Insecta</taxon>
        <taxon>Pterygota</taxon>
        <taxon>Neoptera</taxon>
        <taxon>Endopterygota</taxon>
        <taxon>Coleoptera</taxon>
        <taxon>Polyphaga</taxon>
        <taxon>Elateriformia</taxon>
        <taxon>Elateroidea</taxon>
        <taxon>Elateridae</taxon>
        <taxon>Agrypninae</taxon>
        <taxon>Pyrophorini</taxon>
        <taxon>Ignelater</taxon>
    </lineage>
</organism>
<evidence type="ECO:0000256" key="1">
    <source>
        <dbReference type="SAM" id="MobiDB-lite"/>
    </source>
</evidence>
<gene>
    <name evidence="4" type="ORF">ILUMI_08516</name>
</gene>
<dbReference type="PANTHER" id="PTHR12384:SF2">
    <property type="entry name" value="MATERNAL PROTEIN EXUPERANTIA"/>
    <property type="match status" value="1"/>
</dbReference>
<comment type="caution">
    <text evidence="4">The sequence shown here is derived from an EMBL/GenBank/DDBJ whole genome shotgun (WGS) entry which is preliminary data.</text>
</comment>
<dbReference type="OrthoDB" id="8251179at2759"/>
<dbReference type="InterPro" id="IPR040941">
    <property type="entry name" value="SAM_Exu"/>
</dbReference>
<dbReference type="GO" id="GO:0042803">
    <property type="term" value="F:protein homodimerization activity"/>
    <property type="evidence" value="ECO:0007669"/>
    <property type="project" value="InterPro"/>
</dbReference>
<feature type="domain" description="Exuperantia SAM-like" evidence="2">
    <location>
        <begin position="264"/>
        <end position="336"/>
    </location>
</feature>
<accession>A0A8K0D482</accession>
<feature type="compositionally biased region" description="Basic and acidic residues" evidence="1">
    <location>
        <begin position="363"/>
        <end position="372"/>
    </location>
</feature>
<feature type="compositionally biased region" description="Low complexity" evidence="1">
    <location>
        <begin position="373"/>
        <end position="389"/>
    </location>
</feature>
<proteinExistence type="predicted"/>
<dbReference type="InterPro" id="IPR037998">
    <property type="entry name" value="Exu"/>
</dbReference>
<sequence>MVQDQPVEVDEKTKVSARAPKGIEEGHYRLVGWGIDTTGRRLIDEICQIAAYTTASNFSQHIMPFSDLNPSSRRRHNLRIVNLGRYRMLKNLKTNKFVKTKSEVSALTDFLNWLENNRGDGTDGIILVYHEFRKTSPGMLLEALRRYNLIERFSRIVKGFANGFNIAAANCKNTTKSFSLRVMSRMLLNKEDDFGNAVDRAQASYEVVVHLGQGERPDLNASGDGNDLEKHIISFVCPFVNPVGAEEEEVAGFKVLLERQNTFRPVFGALLKATLPERRHASHLRRLLAENNIDYEKLKTAYENGAKNAIEEILKNEVPNAKEKDLVELLEILDCFFDPEKKAIQPKPRFFANQNRRPKGRRQIVDNNKENTNKNVNNNAATDNDSTVANIHETPKIESLEEPEPVTTVVQ</sequence>
<evidence type="ECO:0000313" key="4">
    <source>
        <dbReference type="EMBL" id="KAF2897649.1"/>
    </source>
</evidence>
<evidence type="ECO:0000259" key="2">
    <source>
        <dbReference type="Pfam" id="PF18609"/>
    </source>
</evidence>
<dbReference type="GO" id="GO:0045450">
    <property type="term" value="P:bicoid mRNA localization"/>
    <property type="evidence" value="ECO:0007669"/>
    <property type="project" value="InterPro"/>
</dbReference>
<feature type="region of interest" description="Disordered" evidence="1">
    <location>
        <begin position="352"/>
        <end position="389"/>
    </location>
</feature>
<dbReference type="InterPro" id="IPR054362">
    <property type="entry name" value="Exu_RNase_H-like"/>
</dbReference>
<dbReference type="Pfam" id="PF18609">
    <property type="entry name" value="SAM_Exu"/>
    <property type="match status" value="1"/>
</dbReference>
<feature type="domain" description="Exuperantia RNAse H-like" evidence="3">
    <location>
        <begin position="28"/>
        <end position="187"/>
    </location>
</feature>
<protein>
    <recommendedName>
        <fullName evidence="6">Exuperantia SAM-like domain-containing protein</fullName>
    </recommendedName>
</protein>
<dbReference type="AlphaFoldDB" id="A0A8K0D482"/>
<evidence type="ECO:0008006" key="6">
    <source>
        <dbReference type="Google" id="ProtNLM"/>
    </source>
</evidence>
<keyword evidence="5" id="KW-1185">Reference proteome</keyword>
<name>A0A8K0D482_IGNLU</name>
<dbReference type="Pfam" id="PF22123">
    <property type="entry name" value="Exu_RNase_H_like"/>
    <property type="match status" value="1"/>
</dbReference>
<dbReference type="EMBL" id="VTPC01003991">
    <property type="protein sequence ID" value="KAF2897649.1"/>
    <property type="molecule type" value="Genomic_DNA"/>
</dbReference>
<reference evidence="4" key="1">
    <citation type="submission" date="2019-08" db="EMBL/GenBank/DDBJ databases">
        <title>The genome of the North American firefly Photinus pyralis.</title>
        <authorList>
            <consortium name="Photinus pyralis genome working group"/>
            <person name="Fallon T.R."/>
            <person name="Sander Lower S.E."/>
            <person name="Weng J.-K."/>
        </authorList>
    </citation>
    <scope>NUCLEOTIDE SEQUENCE</scope>
    <source>
        <strain evidence="4">TRF0915ILg1</strain>
        <tissue evidence="4">Whole body</tissue>
    </source>
</reference>
<evidence type="ECO:0000313" key="5">
    <source>
        <dbReference type="Proteomes" id="UP000801492"/>
    </source>
</evidence>
<dbReference type="Proteomes" id="UP000801492">
    <property type="component" value="Unassembled WGS sequence"/>
</dbReference>
<dbReference type="PANTHER" id="PTHR12384">
    <property type="entry name" value="MATERNAL PROTEIN EXUPERANTIA"/>
    <property type="match status" value="1"/>
</dbReference>
<evidence type="ECO:0000259" key="3">
    <source>
        <dbReference type="Pfam" id="PF22123"/>
    </source>
</evidence>